<feature type="binding site" evidence="4">
    <location>
        <position position="122"/>
    </location>
    <ligand>
        <name>5-phospho-alpha-D-ribose 1-diphosphate</name>
        <dbReference type="ChEBI" id="CHEBI:58017"/>
    </ligand>
</feature>
<feature type="binding site" evidence="4">
    <location>
        <position position="168"/>
    </location>
    <ligand>
        <name>anthranilate</name>
        <dbReference type="ChEBI" id="CHEBI:16567"/>
        <label>2</label>
    </ligand>
</feature>
<keyword evidence="3 4" id="KW-0822">Tryptophan biosynthesis</keyword>
<comment type="caution">
    <text evidence="7">The sequence shown here is derived from an EMBL/GenBank/DDBJ whole genome shotgun (WGS) entry which is preliminary data.</text>
</comment>
<feature type="binding site" evidence="4">
    <location>
        <position position="82"/>
    </location>
    <ligand>
        <name>anthranilate</name>
        <dbReference type="ChEBI" id="CHEBI:16567"/>
        <label>1</label>
    </ligand>
</feature>
<protein>
    <recommendedName>
        <fullName evidence="4">Anthranilate phosphoribosyltransferase</fullName>
        <ecNumber evidence="4">2.4.2.18</ecNumber>
    </recommendedName>
</protein>
<evidence type="ECO:0000259" key="5">
    <source>
        <dbReference type="Pfam" id="PF00591"/>
    </source>
</evidence>
<comment type="catalytic activity">
    <reaction evidence="4">
        <text>N-(5-phospho-beta-D-ribosyl)anthranilate + diphosphate = 5-phospho-alpha-D-ribose 1-diphosphate + anthranilate</text>
        <dbReference type="Rhea" id="RHEA:11768"/>
        <dbReference type="ChEBI" id="CHEBI:16567"/>
        <dbReference type="ChEBI" id="CHEBI:18277"/>
        <dbReference type="ChEBI" id="CHEBI:33019"/>
        <dbReference type="ChEBI" id="CHEBI:58017"/>
        <dbReference type="EC" id="2.4.2.18"/>
    </reaction>
</comment>
<sequence length="347" mass="36909">MNIQEALATVVDHIDLSTEQMNDVMRQIMTGGATDAQIGGFLVALRMKSESLDEITGAAMVMRELVTPVVIDNRRHLVDIVGTGGDGANLFNVSTASAFVAAAAGCRVAKHGNRSVSSKSGSSDLLEEAGIRLDLSPNEVAQCVDAVGVGFMFAPSHHSAMKYAIGPRKELGMRTLFNILGPMTNPAGVQRLVVGVFSDKLCRPMAEVMGRLGAEHVMVVHGLDGLDEISLAGRTHVAEFKDGEVREYSLTPEDVGIESASLVGLDVTDPKASLALIREAFSKRKDGNAAKAADMITLNAGAAIYVSGVTRTLEEGVRMAEDLVHNGEAAERMRELAQFTFALKEEV</sequence>
<proteinExistence type="inferred from homology"/>
<evidence type="ECO:0000313" key="7">
    <source>
        <dbReference type="EMBL" id="MBF5053144.1"/>
    </source>
</evidence>
<feature type="binding site" evidence="4">
    <location>
        <position position="94"/>
    </location>
    <ligand>
        <name>Mg(2+)</name>
        <dbReference type="ChEBI" id="CHEBI:18420"/>
        <label>1</label>
    </ligand>
</feature>
<dbReference type="InterPro" id="IPR036320">
    <property type="entry name" value="Glycosyl_Trfase_fam3_N_dom_sf"/>
</dbReference>
<dbReference type="Proteomes" id="UP000644441">
    <property type="component" value="Unassembled WGS sequence"/>
</dbReference>
<dbReference type="InterPro" id="IPR017459">
    <property type="entry name" value="Glycosyl_Trfase_fam3_N_dom"/>
</dbReference>
<dbReference type="Gene3D" id="1.20.970.10">
    <property type="entry name" value="Transferase, Pyrimidine Nucleoside Phosphorylase, Chain C"/>
    <property type="match status" value="1"/>
</dbReference>
<keyword evidence="4" id="KW-0057">Aromatic amino acid biosynthesis</keyword>
<keyword evidence="2 4" id="KW-0808">Transferase</keyword>
<comment type="caution">
    <text evidence="4">Lacks conserved residue(s) required for the propagation of feature annotation.</text>
</comment>
<evidence type="ECO:0000259" key="6">
    <source>
        <dbReference type="Pfam" id="PF02885"/>
    </source>
</evidence>
<dbReference type="Pfam" id="PF02885">
    <property type="entry name" value="Glycos_trans_3N"/>
    <property type="match status" value="1"/>
</dbReference>
<dbReference type="HAMAP" id="MF_00211">
    <property type="entry name" value="TrpD"/>
    <property type="match status" value="1"/>
</dbReference>
<keyword evidence="4" id="KW-0479">Metal-binding</keyword>
<dbReference type="NCBIfam" id="TIGR01245">
    <property type="entry name" value="trpD"/>
    <property type="match status" value="1"/>
</dbReference>
<feature type="binding site" evidence="4">
    <location>
        <begin position="110"/>
        <end position="118"/>
    </location>
    <ligand>
        <name>5-phospho-alpha-D-ribose 1-diphosphate</name>
        <dbReference type="ChEBI" id="CHEBI:58017"/>
    </ligand>
</feature>
<feature type="domain" description="Glycosyl transferase family 3" evidence="5">
    <location>
        <begin position="75"/>
        <end position="329"/>
    </location>
</feature>
<dbReference type="InterPro" id="IPR000312">
    <property type="entry name" value="Glycosyl_Trfase_fam3"/>
</dbReference>
<feature type="binding site" evidence="4">
    <location>
        <begin position="85"/>
        <end position="86"/>
    </location>
    <ligand>
        <name>5-phospho-alpha-D-ribose 1-diphosphate</name>
        <dbReference type="ChEBI" id="CHEBI:58017"/>
    </ligand>
</feature>
<comment type="subunit">
    <text evidence="4">Homodimer.</text>
</comment>
<name>A0ABS0AG90_9GAMM</name>
<dbReference type="InterPro" id="IPR005940">
    <property type="entry name" value="Anthranilate_Pribosyl_Tfrase"/>
</dbReference>
<accession>A0ABS0AG90</accession>
<comment type="pathway">
    <text evidence="4">Amino-acid biosynthesis; L-tryptophan biosynthesis; L-tryptophan from chorismate: step 2/5.</text>
</comment>
<feature type="binding site" evidence="4">
    <location>
        <position position="113"/>
    </location>
    <ligand>
        <name>anthranilate</name>
        <dbReference type="ChEBI" id="CHEBI:16567"/>
        <label>1</label>
    </ligand>
</feature>
<evidence type="ECO:0000313" key="8">
    <source>
        <dbReference type="Proteomes" id="UP000644441"/>
    </source>
</evidence>
<evidence type="ECO:0000256" key="3">
    <source>
        <dbReference type="ARBA" id="ARBA00022822"/>
    </source>
</evidence>
<dbReference type="Pfam" id="PF00591">
    <property type="entry name" value="Glycos_transf_3"/>
    <property type="match status" value="1"/>
</dbReference>
<dbReference type="Gene3D" id="3.40.1030.10">
    <property type="entry name" value="Nucleoside phosphorylase/phosphoribosyltransferase catalytic domain"/>
    <property type="match status" value="1"/>
</dbReference>
<organism evidence="7 8">
    <name type="scientific">Alloalcanivorax venustensis ISO4</name>
    <dbReference type="NCBI Taxonomy" id="1177184"/>
    <lineage>
        <taxon>Bacteria</taxon>
        <taxon>Pseudomonadati</taxon>
        <taxon>Pseudomonadota</taxon>
        <taxon>Gammaproteobacteria</taxon>
        <taxon>Oceanospirillales</taxon>
        <taxon>Alcanivoracaceae</taxon>
        <taxon>Alloalcanivorax</taxon>
    </lineage>
</organism>
<dbReference type="EC" id="2.4.2.18" evidence="4"/>
<dbReference type="PANTHER" id="PTHR43285:SF2">
    <property type="entry name" value="ANTHRANILATE PHOSPHORIBOSYLTRANSFERASE"/>
    <property type="match status" value="1"/>
</dbReference>
<keyword evidence="1 4" id="KW-0328">Glycosyltransferase</keyword>
<feature type="domain" description="Glycosyl transferase family 3 N-terminal" evidence="6">
    <location>
        <begin position="4"/>
        <end position="64"/>
    </location>
</feature>
<dbReference type="InterPro" id="IPR035902">
    <property type="entry name" value="Nuc_phospho_transferase"/>
</dbReference>
<evidence type="ECO:0000256" key="1">
    <source>
        <dbReference type="ARBA" id="ARBA00022676"/>
    </source>
</evidence>
<feature type="binding site" evidence="4">
    <location>
        <position position="228"/>
    </location>
    <ligand>
        <name>Mg(2+)</name>
        <dbReference type="ChEBI" id="CHEBI:18420"/>
        <label>2</label>
    </ligand>
</feature>
<evidence type="ECO:0000256" key="4">
    <source>
        <dbReference type="HAMAP-Rule" id="MF_00211"/>
    </source>
</evidence>
<reference evidence="7 8" key="1">
    <citation type="submission" date="2012-09" db="EMBL/GenBank/DDBJ databases">
        <title>Genome Sequence of alkane-degrading Bacterium Alcanivorax venustensis ISO4.</title>
        <authorList>
            <person name="Lai Q."/>
            <person name="Shao Z."/>
        </authorList>
    </citation>
    <scope>NUCLEOTIDE SEQUENCE [LARGE SCALE GENOMIC DNA]</scope>
    <source>
        <strain evidence="7 8">ISO4</strain>
    </source>
</reference>
<comment type="similarity">
    <text evidence="4">Belongs to the anthranilate phosphoribosyltransferase family.</text>
</comment>
<feature type="binding site" evidence="4">
    <location>
        <begin position="92"/>
        <end position="95"/>
    </location>
    <ligand>
        <name>5-phospho-alpha-D-ribose 1-diphosphate</name>
        <dbReference type="ChEBI" id="CHEBI:58017"/>
    </ligand>
</feature>
<comment type="function">
    <text evidence="4">Catalyzes the transfer of the phosphoribosyl group of 5-phosphorylribose-1-pyrophosphate (PRPP) to anthranilate to yield N-(5'-phosphoribosyl)-anthranilate (PRA).</text>
</comment>
<keyword evidence="8" id="KW-1185">Reference proteome</keyword>
<gene>
    <name evidence="4" type="primary">trpD</name>
    <name evidence="7" type="ORF">ISO4_01746</name>
</gene>
<comment type="cofactor">
    <cofactor evidence="4">
        <name>Mg(2+)</name>
        <dbReference type="ChEBI" id="CHEBI:18420"/>
    </cofactor>
    <text evidence="4">Binds 2 magnesium ions per monomer.</text>
</comment>
<dbReference type="RefSeq" id="WP_194855958.1">
    <property type="nucleotide sequence ID" value="NZ_ARXR01000012.1"/>
</dbReference>
<feature type="binding site" evidence="4">
    <location>
        <position position="228"/>
    </location>
    <ligand>
        <name>Mg(2+)</name>
        <dbReference type="ChEBI" id="CHEBI:18420"/>
        <label>1</label>
    </ligand>
</feature>
<dbReference type="EMBL" id="ARXR01000012">
    <property type="protein sequence ID" value="MBF5053144.1"/>
    <property type="molecule type" value="Genomic_DNA"/>
</dbReference>
<feature type="binding site" evidence="4">
    <location>
        <position position="82"/>
    </location>
    <ligand>
        <name>5-phospho-alpha-D-ribose 1-diphosphate</name>
        <dbReference type="ChEBI" id="CHEBI:58017"/>
    </ligand>
</feature>
<dbReference type="SUPFAM" id="SSF47648">
    <property type="entry name" value="Nucleoside phosphorylase/phosphoribosyltransferase N-terminal domain"/>
    <property type="match status" value="1"/>
</dbReference>
<keyword evidence="4" id="KW-0028">Amino-acid biosynthesis</keyword>
<dbReference type="PANTHER" id="PTHR43285">
    <property type="entry name" value="ANTHRANILATE PHOSPHORIBOSYLTRANSFERASE"/>
    <property type="match status" value="1"/>
</dbReference>
<evidence type="ECO:0000256" key="2">
    <source>
        <dbReference type="ARBA" id="ARBA00022679"/>
    </source>
</evidence>
<keyword evidence="4" id="KW-0460">Magnesium</keyword>
<dbReference type="GO" id="GO:0016757">
    <property type="term" value="F:glycosyltransferase activity"/>
    <property type="evidence" value="ECO:0007669"/>
    <property type="project" value="UniProtKB-KW"/>
</dbReference>
<dbReference type="SUPFAM" id="SSF52418">
    <property type="entry name" value="Nucleoside phosphorylase/phosphoribosyltransferase catalytic domain"/>
    <property type="match status" value="1"/>
</dbReference>
<feature type="binding site" evidence="4">
    <location>
        <position position="227"/>
    </location>
    <ligand>
        <name>Mg(2+)</name>
        <dbReference type="ChEBI" id="CHEBI:18420"/>
        <label>2</label>
    </ligand>
</feature>